<accession>A0A426V4X3</accession>
<dbReference type="InterPro" id="IPR001647">
    <property type="entry name" value="HTH_TetR"/>
</dbReference>
<dbReference type="PANTHER" id="PTHR30055:SF148">
    <property type="entry name" value="TETR-FAMILY TRANSCRIPTIONAL REGULATOR"/>
    <property type="match status" value="1"/>
</dbReference>
<evidence type="ECO:0000256" key="3">
    <source>
        <dbReference type="ARBA" id="ARBA00023163"/>
    </source>
</evidence>
<dbReference type="Gene3D" id="1.10.10.60">
    <property type="entry name" value="Homeodomain-like"/>
    <property type="match status" value="1"/>
</dbReference>
<sequence>MNAAFTIERTVVTESTPGRRRGDDLERAIFEAALAELAEVGYANLRMEAVAARAKAGKASLYKRWPDRARLVQAAARYKATEVEPEFEPSGDLRGDLRKVMAHIAAQQATPFGEAIRGWIGELRGTPSEVADELRTRIEHPRIRIFAKIFEDGVARGTVRPEALHPRVVNLAPALLTHHFLTRAEPADDAAVDEILDLVVLPLISTGAA</sequence>
<protein>
    <submittedName>
        <fullName evidence="6">TetR/AcrR family transcriptional regulator</fullName>
    </submittedName>
</protein>
<keyword evidence="3" id="KW-0804">Transcription</keyword>
<evidence type="ECO:0000256" key="2">
    <source>
        <dbReference type="ARBA" id="ARBA00023125"/>
    </source>
</evidence>
<dbReference type="PROSITE" id="PS50977">
    <property type="entry name" value="HTH_TETR_2"/>
    <property type="match status" value="1"/>
</dbReference>
<evidence type="ECO:0000259" key="5">
    <source>
        <dbReference type="PROSITE" id="PS50977"/>
    </source>
</evidence>
<keyword evidence="7" id="KW-1185">Reference proteome</keyword>
<gene>
    <name evidence="6" type="ORF">EIW28_04115</name>
</gene>
<evidence type="ECO:0000313" key="7">
    <source>
        <dbReference type="Proteomes" id="UP000277256"/>
    </source>
</evidence>
<dbReference type="Gene3D" id="1.10.357.10">
    <property type="entry name" value="Tetracycline Repressor, domain 2"/>
    <property type="match status" value="1"/>
</dbReference>
<feature type="DNA-binding region" description="H-T-H motif" evidence="4">
    <location>
        <begin position="46"/>
        <end position="65"/>
    </location>
</feature>
<feature type="domain" description="HTH tetR-type" evidence="5">
    <location>
        <begin position="23"/>
        <end position="83"/>
    </location>
</feature>
<keyword evidence="1" id="KW-0805">Transcription regulation</keyword>
<dbReference type="InterPro" id="IPR009057">
    <property type="entry name" value="Homeodomain-like_sf"/>
</dbReference>
<dbReference type="GO" id="GO:0003700">
    <property type="term" value="F:DNA-binding transcription factor activity"/>
    <property type="evidence" value="ECO:0007669"/>
    <property type="project" value="TreeGrafter"/>
</dbReference>
<dbReference type="GO" id="GO:0000976">
    <property type="term" value="F:transcription cis-regulatory region binding"/>
    <property type="evidence" value="ECO:0007669"/>
    <property type="project" value="TreeGrafter"/>
</dbReference>
<dbReference type="InterPro" id="IPR036271">
    <property type="entry name" value="Tet_transcr_reg_TetR-rel_C_sf"/>
</dbReference>
<dbReference type="EMBL" id="RSEB01000001">
    <property type="protein sequence ID" value="RRS01937.1"/>
    <property type="molecule type" value="Genomic_DNA"/>
</dbReference>
<dbReference type="InterPro" id="IPR011075">
    <property type="entry name" value="TetR_C"/>
</dbReference>
<dbReference type="SUPFAM" id="SSF48498">
    <property type="entry name" value="Tetracyclin repressor-like, C-terminal domain"/>
    <property type="match status" value="1"/>
</dbReference>
<evidence type="ECO:0000313" key="6">
    <source>
        <dbReference type="EMBL" id="RRS01937.1"/>
    </source>
</evidence>
<dbReference type="Proteomes" id="UP000277256">
    <property type="component" value="Unassembled WGS sequence"/>
</dbReference>
<evidence type="ECO:0000256" key="4">
    <source>
        <dbReference type="PROSITE-ProRule" id="PRU00335"/>
    </source>
</evidence>
<name>A0A426V4X3_9ACTN</name>
<proteinExistence type="predicted"/>
<dbReference type="PANTHER" id="PTHR30055">
    <property type="entry name" value="HTH-TYPE TRANSCRIPTIONAL REGULATOR RUTR"/>
    <property type="match status" value="1"/>
</dbReference>
<dbReference type="InterPro" id="IPR050109">
    <property type="entry name" value="HTH-type_TetR-like_transc_reg"/>
</dbReference>
<organism evidence="6 7">
    <name type="scientific">Glycomyces terrestris</name>
    <dbReference type="NCBI Taxonomy" id="2493553"/>
    <lineage>
        <taxon>Bacteria</taxon>
        <taxon>Bacillati</taxon>
        <taxon>Actinomycetota</taxon>
        <taxon>Actinomycetes</taxon>
        <taxon>Glycomycetales</taxon>
        <taxon>Glycomycetaceae</taxon>
        <taxon>Glycomyces</taxon>
    </lineage>
</organism>
<reference evidence="6 7" key="1">
    <citation type="submission" date="2018-12" db="EMBL/GenBank/DDBJ databases">
        <title>Glycomyces sp. YIM 121974 draft genome.</title>
        <authorList>
            <person name="Li Q."/>
        </authorList>
    </citation>
    <scope>NUCLEOTIDE SEQUENCE [LARGE SCALE GENOMIC DNA]</scope>
    <source>
        <strain evidence="6 7">YIM 121974</strain>
    </source>
</reference>
<comment type="caution">
    <text evidence="6">The sequence shown here is derived from an EMBL/GenBank/DDBJ whole genome shotgun (WGS) entry which is preliminary data.</text>
</comment>
<dbReference type="Pfam" id="PF00440">
    <property type="entry name" value="TetR_N"/>
    <property type="match status" value="1"/>
</dbReference>
<dbReference type="AlphaFoldDB" id="A0A426V4X3"/>
<keyword evidence="2 4" id="KW-0238">DNA-binding</keyword>
<evidence type="ECO:0000256" key="1">
    <source>
        <dbReference type="ARBA" id="ARBA00023015"/>
    </source>
</evidence>
<dbReference type="SUPFAM" id="SSF46689">
    <property type="entry name" value="Homeodomain-like"/>
    <property type="match status" value="1"/>
</dbReference>
<dbReference type="Pfam" id="PF16859">
    <property type="entry name" value="TetR_C_11"/>
    <property type="match status" value="1"/>
</dbReference>